<feature type="binding site" evidence="19">
    <location>
        <begin position="48"/>
        <end position="51"/>
    </location>
    <ligand>
        <name>GTP</name>
        <dbReference type="ChEBI" id="CHEBI:37565"/>
    </ligand>
</feature>
<keyword evidence="12 19" id="KW-0547">Nucleotide-binding</keyword>
<evidence type="ECO:0000256" key="3">
    <source>
        <dbReference type="ARBA" id="ARBA00001522"/>
    </source>
</evidence>
<evidence type="ECO:0000256" key="8">
    <source>
        <dbReference type="ARBA" id="ARBA00012016"/>
    </source>
</evidence>
<evidence type="ECO:0000256" key="10">
    <source>
        <dbReference type="ARBA" id="ARBA00022573"/>
    </source>
</evidence>
<evidence type="ECO:0000256" key="9">
    <source>
        <dbReference type="ARBA" id="ARBA00012523"/>
    </source>
</evidence>
<comment type="catalytic activity">
    <reaction evidence="2">
        <text>adenosylcob(III)inamide phosphate + GTP + H(+) = adenosylcob(III)inamide-GDP + diphosphate</text>
        <dbReference type="Rhea" id="RHEA:22712"/>
        <dbReference type="ChEBI" id="CHEBI:15378"/>
        <dbReference type="ChEBI" id="CHEBI:33019"/>
        <dbReference type="ChEBI" id="CHEBI:37565"/>
        <dbReference type="ChEBI" id="CHEBI:58502"/>
        <dbReference type="ChEBI" id="CHEBI:60487"/>
        <dbReference type="EC" id="2.7.7.62"/>
    </reaction>
</comment>
<evidence type="ECO:0000256" key="11">
    <source>
        <dbReference type="ARBA" id="ARBA00022679"/>
    </source>
</evidence>
<keyword evidence="13 20" id="KW-0418">Kinase</keyword>
<dbReference type="Proteomes" id="UP000198833">
    <property type="component" value="Unassembled WGS sequence"/>
</dbReference>
<dbReference type="EC" id="2.7.7.62" evidence="9"/>
<evidence type="ECO:0000256" key="5">
    <source>
        <dbReference type="ARBA" id="ARBA00004692"/>
    </source>
</evidence>
<feature type="binding site" evidence="19">
    <location>
        <position position="59"/>
    </location>
    <ligand>
        <name>GTP</name>
        <dbReference type="ChEBI" id="CHEBI:37565"/>
    </ligand>
</feature>
<protein>
    <recommendedName>
        <fullName evidence="16">Adenosylcobinamide kinase</fullName>
        <ecNumber evidence="8">2.7.1.156</ecNumber>
        <ecNumber evidence="9">2.7.7.62</ecNumber>
    </recommendedName>
    <alternativeName>
        <fullName evidence="17">Adenosylcobinamide-phosphate guanylyltransferase</fullName>
    </alternativeName>
</protein>
<evidence type="ECO:0000256" key="6">
    <source>
        <dbReference type="ARBA" id="ARBA00005159"/>
    </source>
</evidence>
<evidence type="ECO:0000313" key="21">
    <source>
        <dbReference type="Proteomes" id="UP000198833"/>
    </source>
</evidence>
<comment type="pathway">
    <text evidence="6">Cofactor biosynthesis; adenosylcobalamin biosynthesis; adenosylcobalamin from cob(II)yrinate a,c-diamide: step 5/7.</text>
</comment>
<feature type="binding site" evidence="19">
    <location>
        <begin position="3"/>
        <end position="10"/>
    </location>
    <ligand>
        <name>GTP</name>
        <dbReference type="ChEBI" id="CHEBI:37565"/>
    </ligand>
</feature>
<dbReference type="GO" id="GO:0008820">
    <property type="term" value="F:cobinamide phosphate guanylyltransferase activity"/>
    <property type="evidence" value="ECO:0007669"/>
    <property type="project" value="UniProtKB-EC"/>
</dbReference>
<organism evidence="20 21">
    <name type="scientific">Ignavigranum ruoffiae</name>
    <dbReference type="NCBI Taxonomy" id="89093"/>
    <lineage>
        <taxon>Bacteria</taxon>
        <taxon>Bacillati</taxon>
        <taxon>Bacillota</taxon>
        <taxon>Bacilli</taxon>
        <taxon>Lactobacillales</taxon>
        <taxon>Aerococcaceae</taxon>
        <taxon>Ignavigranum</taxon>
    </lineage>
</organism>
<evidence type="ECO:0000256" key="19">
    <source>
        <dbReference type="PIRSR" id="PIRSR006135-2"/>
    </source>
</evidence>
<dbReference type="InterPro" id="IPR003203">
    <property type="entry name" value="CobU/CobP"/>
</dbReference>
<dbReference type="Gene3D" id="3.40.50.300">
    <property type="entry name" value="P-loop containing nucleotide triphosphate hydrolases"/>
    <property type="match status" value="1"/>
</dbReference>
<keyword evidence="10" id="KW-0169">Cobalamin biosynthesis</keyword>
<dbReference type="EMBL" id="FOEN01000004">
    <property type="protein sequence ID" value="SEQ00817.1"/>
    <property type="molecule type" value="Genomic_DNA"/>
</dbReference>
<dbReference type="OrthoDB" id="9799422at2"/>
<name>A0A1H9CIG9_9LACT</name>
<keyword evidence="21" id="KW-1185">Reference proteome</keyword>
<accession>A0A1H9CIG9</accession>
<dbReference type="PIRSF" id="PIRSF006135">
    <property type="entry name" value="CobU"/>
    <property type="match status" value="1"/>
</dbReference>
<evidence type="ECO:0000256" key="14">
    <source>
        <dbReference type="ARBA" id="ARBA00022840"/>
    </source>
</evidence>
<reference evidence="20 21" key="1">
    <citation type="submission" date="2016-10" db="EMBL/GenBank/DDBJ databases">
        <authorList>
            <person name="de Groot N.N."/>
        </authorList>
    </citation>
    <scope>NUCLEOTIDE SEQUENCE [LARGE SCALE GENOMIC DNA]</scope>
    <source>
        <strain evidence="20 21">DSM 15695</strain>
    </source>
</reference>
<evidence type="ECO:0000256" key="7">
    <source>
        <dbReference type="ARBA" id="ARBA00007490"/>
    </source>
</evidence>
<dbReference type="GO" id="GO:0043752">
    <property type="term" value="F:adenosylcobinamide kinase activity"/>
    <property type="evidence" value="ECO:0007669"/>
    <property type="project" value="UniProtKB-EC"/>
</dbReference>
<keyword evidence="14" id="KW-0067">ATP-binding</keyword>
<evidence type="ECO:0000256" key="13">
    <source>
        <dbReference type="ARBA" id="ARBA00022777"/>
    </source>
</evidence>
<gene>
    <name evidence="20" type="ORF">SAMN04488558_10440</name>
</gene>
<keyword evidence="20" id="KW-0548">Nucleotidyltransferase</keyword>
<evidence type="ECO:0000313" key="20">
    <source>
        <dbReference type="EMBL" id="SEQ00817.1"/>
    </source>
</evidence>
<comment type="catalytic activity">
    <reaction evidence="3">
        <text>adenosylcob(III)inamide + GTP = adenosylcob(III)inamide phosphate + GDP + H(+)</text>
        <dbReference type="Rhea" id="RHEA:15765"/>
        <dbReference type="ChEBI" id="CHEBI:2480"/>
        <dbReference type="ChEBI" id="CHEBI:15378"/>
        <dbReference type="ChEBI" id="CHEBI:37565"/>
        <dbReference type="ChEBI" id="CHEBI:58189"/>
        <dbReference type="ChEBI" id="CHEBI:58502"/>
        <dbReference type="EC" id="2.7.1.156"/>
    </reaction>
</comment>
<comment type="catalytic activity">
    <reaction evidence="1">
        <text>adenosylcob(III)inamide + ATP = adenosylcob(III)inamide phosphate + ADP + H(+)</text>
        <dbReference type="Rhea" id="RHEA:15769"/>
        <dbReference type="ChEBI" id="CHEBI:2480"/>
        <dbReference type="ChEBI" id="CHEBI:15378"/>
        <dbReference type="ChEBI" id="CHEBI:30616"/>
        <dbReference type="ChEBI" id="CHEBI:58502"/>
        <dbReference type="ChEBI" id="CHEBI:456216"/>
        <dbReference type="EC" id="2.7.1.156"/>
    </reaction>
</comment>
<evidence type="ECO:0000256" key="16">
    <source>
        <dbReference type="ARBA" id="ARBA00029570"/>
    </source>
</evidence>
<dbReference type="EC" id="2.7.1.156" evidence="8"/>
<dbReference type="CDD" id="cd00544">
    <property type="entry name" value="CobU"/>
    <property type="match status" value="1"/>
</dbReference>
<dbReference type="UniPathway" id="UPA00148">
    <property type="reaction ID" value="UER00236"/>
</dbReference>
<comment type="function">
    <text evidence="4">Catalyzes ATP-dependent phosphorylation of adenosylcobinamide and addition of GMP to adenosylcobinamide phosphate.</text>
</comment>
<evidence type="ECO:0000256" key="15">
    <source>
        <dbReference type="ARBA" id="ARBA00023134"/>
    </source>
</evidence>
<dbReference type="GO" id="GO:0005524">
    <property type="term" value="F:ATP binding"/>
    <property type="evidence" value="ECO:0007669"/>
    <property type="project" value="UniProtKB-KW"/>
</dbReference>
<dbReference type="STRING" id="89093.SAMN04488558_10440"/>
<dbReference type="RefSeq" id="WP_159428846.1">
    <property type="nucleotide sequence ID" value="NZ_FOEN01000004.1"/>
</dbReference>
<evidence type="ECO:0000256" key="1">
    <source>
        <dbReference type="ARBA" id="ARBA00000312"/>
    </source>
</evidence>
<dbReference type="GO" id="GO:0009236">
    <property type="term" value="P:cobalamin biosynthetic process"/>
    <property type="evidence" value="ECO:0007669"/>
    <property type="project" value="UniProtKB-UniPathway"/>
</dbReference>
<dbReference type="SUPFAM" id="SSF52540">
    <property type="entry name" value="P-loop containing nucleoside triphosphate hydrolases"/>
    <property type="match status" value="1"/>
</dbReference>
<comment type="similarity">
    <text evidence="7">Belongs to the CobU/CobP family.</text>
</comment>
<dbReference type="Pfam" id="PF02283">
    <property type="entry name" value="CobU"/>
    <property type="match status" value="1"/>
</dbReference>
<feature type="active site" description="GMP-histidine intermediate" evidence="18">
    <location>
        <position position="47"/>
    </location>
</feature>
<keyword evidence="15 19" id="KW-0342">GTP-binding</keyword>
<dbReference type="PANTHER" id="PTHR34848:SF1">
    <property type="entry name" value="BIFUNCTIONAL ADENOSYLCOBALAMIN BIOSYNTHESIS PROTEIN COBU"/>
    <property type="match status" value="1"/>
</dbReference>
<keyword evidence="11 20" id="KW-0808">Transferase</keyword>
<evidence type="ECO:0000256" key="12">
    <source>
        <dbReference type="ARBA" id="ARBA00022741"/>
    </source>
</evidence>
<dbReference type="GO" id="GO:0005525">
    <property type="term" value="F:GTP binding"/>
    <property type="evidence" value="ECO:0007669"/>
    <property type="project" value="UniProtKB-KW"/>
</dbReference>
<dbReference type="AlphaFoldDB" id="A0A1H9CIG9"/>
<feature type="binding site" evidence="19">
    <location>
        <position position="83"/>
    </location>
    <ligand>
        <name>GTP</name>
        <dbReference type="ChEBI" id="CHEBI:37565"/>
    </ligand>
</feature>
<evidence type="ECO:0000256" key="4">
    <source>
        <dbReference type="ARBA" id="ARBA00003889"/>
    </source>
</evidence>
<proteinExistence type="inferred from homology"/>
<evidence type="ECO:0000256" key="2">
    <source>
        <dbReference type="ARBA" id="ARBA00000711"/>
    </source>
</evidence>
<dbReference type="InterPro" id="IPR027417">
    <property type="entry name" value="P-loop_NTPase"/>
</dbReference>
<sequence>MTGGAKSGKSSHAEKQIIDRKFLRVAYIATQANDFKDTEIIQSIKNHRMRRPKEWVTYETFKNIDCLIRSTVLLEKYDAYLIDCVTLWANNQMFNWINEKDFQQSMDSMTWKDWQQLENDLLHNFDLILTAMKETNAEFWIVSNEVGSGIVPEHKFVRIYRNLIGKINQKIAMSADNAYISISGILVKLK</sequence>
<evidence type="ECO:0000256" key="18">
    <source>
        <dbReference type="PIRSR" id="PIRSR006135-1"/>
    </source>
</evidence>
<dbReference type="PANTHER" id="PTHR34848">
    <property type="match status" value="1"/>
</dbReference>
<comment type="pathway">
    <text evidence="5">Cofactor biosynthesis; adenosylcobalamin biosynthesis; adenosylcobalamin from cob(II)yrinate a,c-diamide: step 6/7.</text>
</comment>
<evidence type="ECO:0000256" key="17">
    <source>
        <dbReference type="ARBA" id="ARBA00030571"/>
    </source>
</evidence>